<protein>
    <recommendedName>
        <fullName evidence="1">RNA polymerase sigma-70 region 4 domain-containing protein</fullName>
    </recommendedName>
</protein>
<dbReference type="AlphaFoldDB" id="A0A2U8DM87"/>
<dbReference type="Gene3D" id="1.10.10.10">
    <property type="entry name" value="Winged helix-like DNA-binding domain superfamily/Winged helix DNA-binding domain"/>
    <property type="match status" value="1"/>
</dbReference>
<dbReference type="RefSeq" id="WP_084572284.1">
    <property type="nucleotide sequence ID" value="NZ_CP020953.1"/>
</dbReference>
<sequence length="130" mass="15319">MSLIKKTYWENEAYIVSYIHNSIKHEYIHLSKKYQTLYNMEATLNLEISKDTTINYESTIEDKIILTQLLDKLSKTQQKIIIGIFLKDYSVIQLGQKLGISRQSVNKTKNIALKKLRNELDGDTLWKMKY</sequence>
<organism evidence="2 3">
    <name type="scientific">Clostridium drakei</name>
    <dbReference type="NCBI Taxonomy" id="332101"/>
    <lineage>
        <taxon>Bacteria</taxon>
        <taxon>Bacillati</taxon>
        <taxon>Bacillota</taxon>
        <taxon>Clostridia</taxon>
        <taxon>Eubacteriales</taxon>
        <taxon>Clostridiaceae</taxon>
        <taxon>Clostridium</taxon>
    </lineage>
</organism>
<dbReference type="KEGG" id="cdrk:B9W14_03290"/>
<accession>A0A2U8DM87</accession>
<dbReference type="EMBL" id="CP020953">
    <property type="protein sequence ID" value="AWI03545.1"/>
    <property type="molecule type" value="Genomic_DNA"/>
</dbReference>
<dbReference type="Proteomes" id="UP000244910">
    <property type="component" value="Chromosome"/>
</dbReference>
<proteinExistence type="predicted"/>
<evidence type="ECO:0000259" key="1">
    <source>
        <dbReference type="Pfam" id="PF04545"/>
    </source>
</evidence>
<keyword evidence="3" id="KW-1185">Reference proteome</keyword>
<name>A0A2U8DM87_9CLOT</name>
<evidence type="ECO:0000313" key="2">
    <source>
        <dbReference type="EMBL" id="AWI03545.1"/>
    </source>
</evidence>
<gene>
    <name evidence="2" type="ORF">B9W14_03290</name>
</gene>
<feature type="domain" description="RNA polymerase sigma-70 region 4" evidence="1">
    <location>
        <begin position="69"/>
        <end position="118"/>
    </location>
</feature>
<dbReference type="InterPro" id="IPR014284">
    <property type="entry name" value="RNA_pol_sigma-70_dom"/>
</dbReference>
<dbReference type="OrthoDB" id="2449942at2"/>
<dbReference type="SUPFAM" id="SSF88659">
    <property type="entry name" value="Sigma3 and sigma4 domains of RNA polymerase sigma factors"/>
    <property type="match status" value="1"/>
</dbReference>
<evidence type="ECO:0000313" key="3">
    <source>
        <dbReference type="Proteomes" id="UP000244910"/>
    </source>
</evidence>
<dbReference type="GO" id="GO:0003700">
    <property type="term" value="F:DNA-binding transcription factor activity"/>
    <property type="evidence" value="ECO:0007669"/>
    <property type="project" value="InterPro"/>
</dbReference>
<dbReference type="NCBIfam" id="TIGR02937">
    <property type="entry name" value="sigma70-ECF"/>
    <property type="match status" value="1"/>
</dbReference>
<dbReference type="GO" id="GO:0006352">
    <property type="term" value="P:DNA-templated transcription initiation"/>
    <property type="evidence" value="ECO:0007669"/>
    <property type="project" value="InterPro"/>
</dbReference>
<dbReference type="Pfam" id="PF04545">
    <property type="entry name" value="Sigma70_r4"/>
    <property type="match status" value="1"/>
</dbReference>
<dbReference type="InterPro" id="IPR013324">
    <property type="entry name" value="RNA_pol_sigma_r3/r4-like"/>
</dbReference>
<dbReference type="InterPro" id="IPR007630">
    <property type="entry name" value="RNA_pol_sigma70_r4"/>
</dbReference>
<dbReference type="InterPro" id="IPR036388">
    <property type="entry name" value="WH-like_DNA-bd_sf"/>
</dbReference>
<reference evidence="3" key="1">
    <citation type="submission" date="2017-04" db="EMBL/GenBank/DDBJ databases">
        <authorList>
            <person name="Song Y."/>
            <person name="Cho B.-K."/>
        </authorList>
    </citation>
    <scope>NUCLEOTIDE SEQUENCE [LARGE SCALE GENOMIC DNA]</scope>
    <source>
        <strain evidence="3">SL1</strain>
    </source>
</reference>